<proteinExistence type="predicted"/>
<feature type="region of interest" description="Disordered" evidence="1">
    <location>
        <begin position="1"/>
        <end position="75"/>
    </location>
</feature>
<protein>
    <submittedName>
        <fullName evidence="2">Uncharacterized protein</fullName>
    </submittedName>
</protein>
<sequence>MLSRQFVSRRSKNFTSNVSVRMPPPVSVDHSLRSRKPARRDARATGARGPAARARKRPGGRFRAPAKGGDARDRGLVPLFHATINVSARRRHSVKSTAQQDWSRRPPSSDPDGRATRGRAARRKHETRVRLPTIRPADVPVTNTPRRPTSATTAAPTGRVVPRRDRPRHAGPPGWSGTAQTQIRLRAF</sequence>
<accession>A0A6G0SU97</accession>
<organism evidence="2 3">
    <name type="scientific">Aphis glycines</name>
    <name type="common">Soybean aphid</name>
    <dbReference type="NCBI Taxonomy" id="307491"/>
    <lineage>
        <taxon>Eukaryota</taxon>
        <taxon>Metazoa</taxon>
        <taxon>Ecdysozoa</taxon>
        <taxon>Arthropoda</taxon>
        <taxon>Hexapoda</taxon>
        <taxon>Insecta</taxon>
        <taxon>Pterygota</taxon>
        <taxon>Neoptera</taxon>
        <taxon>Paraneoptera</taxon>
        <taxon>Hemiptera</taxon>
        <taxon>Sternorrhyncha</taxon>
        <taxon>Aphidomorpha</taxon>
        <taxon>Aphidoidea</taxon>
        <taxon>Aphididae</taxon>
        <taxon>Aphidini</taxon>
        <taxon>Aphis</taxon>
        <taxon>Aphis</taxon>
    </lineage>
</organism>
<dbReference type="Proteomes" id="UP000475862">
    <property type="component" value="Unassembled WGS sequence"/>
</dbReference>
<feature type="compositionally biased region" description="Basic residues" evidence="1">
    <location>
        <begin position="116"/>
        <end position="127"/>
    </location>
</feature>
<feature type="compositionally biased region" description="Low complexity" evidence="1">
    <location>
        <begin position="142"/>
        <end position="159"/>
    </location>
</feature>
<keyword evidence="3" id="KW-1185">Reference proteome</keyword>
<dbReference type="OrthoDB" id="8300192at2759"/>
<name>A0A6G0SU97_APHGL</name>
<evidence type="ECO:0000313" key="3">
    <source>
        <dbReference type="Proteomes" id="UP000475862"/>
    </source>
</evidence>
<dbReference type="EMBL" id="VYZN01001911">
    <property type="protein sequence ID" value="KAE9521842.1"/>
    <property type="molecule type" value="Genomic_DNA"/>
</dbReference>
<feature type="region of interest" description="Disordered" evidence="1">
    <location>
        <begin position="88"/>
        <end position="180"/>
    </location>
</feature>
<reference evidence="2 3" key="1">
    <citation type="submission" date="2019-08" db="EMBL/GenBank/DDBJ databases">
        <title>The genome of the soybean aphid Biotype 1, its phylome, world population structure and adaptation to the North American continent.</title>
        <authorList>
            <person name="Giordano R."/>
            <person name="Donthu R.K."/>
            <person name="Hernandez A.G."/>
            <person name="Wright C.L."/>
            <person name="Zimin A.V."/>
        </authorList>
    </citation>
    <scope>NUCLEOTIDE SEQUENCE [LARGE SCALE GENOMIC DNA]</scope>
    <source>
        <tissue evidence="2">Whole aphids</tissue>
    </source>
</reference>
<dbReference type="AlphaFoldDB" id="A0A6G0SU97"/>
<gene>
    <name evidence="2" type="ORF">AGLY_017761</name>
</gene>
<comment type="caution">
    <text evidence="2">The sequence shown here is derived from an EMBL/GenBank/DDBJ whole genome shotgun (WGS) entry which is preliminary data.</text>
</comment>
<evidence type="ECO:0000256" key="1">
    <source>
        <dbReference type="SAM" id="MobiDB-lite"/>
    </source>
</evidence>
<evidence type="ECO:0000313" key="2">
    <source>
        <dbReference type="EMBL" id="KAE9521842.1"/>
    </source>
</evidence>